<dbReference type="PANTHER" id="PTHR11799:SF12">
    <property type="entry name" value="PARAOXONASE-RELATED"/>
    <property type="match status" value="1"/>
</dbReference>
<dbReference type="EMBL" id="CAJVPP010000624">
    <property type="protein sequence ID" value="CAG8498712.1"/>
    <property type="molecule type" value="Genomic_DNA"/>
</dbReference>
<accession>A0A9N8ZKM6</accession>
<dbReference type="Proteomes" id="UP000789375">
    <property type="component" value="Unassembled WGS sequence"/>
</dbReference>
<keyword evidence="4 7" id="KW-0325">Glycoprotein</keyword>
<dbReference type="Gene3D" id="2.120.10.30">
    <property type="entry name" value="TolB, C-terminal domain"/>
    <property type="match status" value="1"/>
</dbReference>
<evidence type="ECO:0000256" key="4">
    <source>
        <dbReference type="ARBA" id="ARBA00023180"/>
    </source>
</evidence>
<evidence type="ECO:0000256" key="6">
    <source>
        <dbReference type="PIRSR" id="PIRSR602640-2"/>
    </source>
</evidence>
<dbReference type="GO" id="GO:0004064">
    <property type="term" value="F:arylesterase activity"/>
    <property type="evidence" value="ECO:0007669"/>
    <property type="project" value="InterPro"/>
</dbReference>
<feature type="binding site" evidence="6">
    <location>
        <position position="274"/>
    </location>
    <ligand>
        <name>Ca(2+)</name>
        <dbReference type="ChEBI" id="CHEBI:29108"/>
        <label>1</label>
        <note>catalytic</note>
    </ligand>
</feature>
<comment type="similarity">
    <text evidence="1">Belongs to the paraoxonase family.</text>
</comment>
<evidence type="ECO:0000256" key="2">
    <source>
        <dbReference type="ARBA" id="ARBA00022801"/>
    </source>
</evidence>
<feature type="binding site" evidence="6">
    <location>
        <position position="275"/>
    </location>
    <ligand>
        <name>Ca(2+)</name>
        <dbReference type="ChEBI" id="CHEBI:29108"/>
        <label>1</label>
        <note>catalytic</note>
    </ligand>
</feature>
<sequence>MLKNILTIFFTIFVILLAVSYQSLYDSYILIGFSRAPVKSYDGGKCRRIEDVEACEDIHIHHRTGHAFMACGSEYERLHGYFPPIDIFNSSHHIRDTPQIYDINKDIFIPLVLKNYPPEEDFISHGFGIYEDPENENKLYMFFINHKKTGSVVEKFEHILHTNELIHLETIEHELINTPNDVVPVSKHEFYFTNDHYYRQGFLKTIERFHSSITNETKIVVDGLRYANGINANWDYSLIYVSATGGGEVNIYERNKNSNELRLKERIFTGYPVDNISVDDITGELYLTIAHKAFLILPYVEDRTYPTPPFGVLRISNNTEEDKFYGVNYSKKVIFEDDGNLYNLASVSAVDRKRNVLLVGSFVAKDILRYGSEEINRDETYPFKRGPCFGEFLSWY</sequence>
<dbReference type="InterPro" id="IPR011042">
    <property type="entry name" value="6-blade_b-propeller_TolB-like"/>
</dbReference>
<protein>
    <submittedName>
        <fullName evidence="8">10833_t:CDS:1</fullName>
    </submittedName>
</protein>
<proteinExistence type="inferred from homology"/>
<evidence type="ECO:0000256" key="7">
    <source>
        <dbReference type="PIRSR" id="PIRSR602640-4"/>
    </source>
</evidence>
<organism evidence="8 9">
    <name type="scientific">Funneliformis mosseae</name>
    <name type="common">Endomycorrhizal fungus</name>
    <name type="synonym">Glomus mosseae</name>
    <dbReference type="NCBI Taxonomy" id="27381"/>
    <lineage>
        <taxon>Eukaryota</taxon>
        <taxon>Fungi</taxon>
        <taxon>Fungi incertae sedis</taxon>
        <taxon>Mucoromycota</taxon>
        <taxon>Glomeromycotina</taxon>
        <taxon>Glomeromycetes</taxon>
        <taxon>Glomerales</taxon>
        <taxon>Glomeraceae</taxon>
        <taxon>Funneliformis</taxon>
    </lineage>
</organism>
<dbReference type="AlphaFoldDB" id="A0A9N8ZKM6"/>
<feature type="binding site" evidence="6">
    <location>
        <position position="228"/>
    </location>
    <ligand>
        <name>Ca(2+)</name>
        <dbReference type="ChEBI" id="CHEBI:29108"/>
        <label>1</label>
        <note>catalytic</note>
    </ligand>
</feature>
<dbReference type="InterPro" id="IPR051288">
    <property type="entry name" value="Serum_paraoxonase/arylesterase"/>
</dbReference>
<comment type="cofactor">
    <cofactor evidence="6">
        <name>Ca(2+)</name>
        <dbReference type="ChEBI" id="CHEBI:29108"/>
    </cofactor>
    <text evidence="6">Binds 2 calcium ions per subunit.</text>
</comment>
<comment type="PTM">
    <text evidence="7">Glycosylated.</text>
</comment>
<evidence type="ECO:0000256" key="1">
    <source>
        <dbReference type="ARBA" id="ARBA00008595"/>
    </source>
</evidence>
<keyword evidence="2" id="KW-0378">Hydrolase</keyword>
<keyword evidence="9" id="KW-1185">Reference proteome</keyword>
<reference evidence="8" key="1">
    <citation type="submission" date="2021-06" db="EMBL/GenBank/DDBJ databases">
        <authorList>
            <person name="Kallberg Y."/>
            <person name="Tangrot J."/>
            <person name="Rosling A."/>
        </authorList>
    </citation>
    <scope>NUCLEOTIDE SEQUENCE</scope>
    <source>
        <strain evidence="8">87-6 pot B 2015</strain>
    </source>
</reference>
<dbReference type="SUPFAM" id="SSF63829">
    <property type="entry name" value="Calcium-dependent phosphotriesterase"/>
    <property type="match status" value="1"/>
</dbReference>
<evidence type="ECO:0000313" key="9">
    <source>
        <dbReference type="Proteomes" id="UP000789375"/>
    </source>
</evidence>
<name>A0A9N8ZKM6_FUNMO</name>
<feature type="binding site" evidence="6">
    <location>
        <position position="181"/>
    </location>
    <ligand>
        <name>Ca(2+)</name>
        <dbReference type="ChEBI" id="CHEBI:29108"/>
        <label>1</label>
        <note>catalytic</note>
    </ligand>
</feature>
<feature type="binding site" evidence="6">
    <location>
        <position position="180"/>
    </location>
    <ligand>
        <name>Ca(2+)</name>
        <dbReference type="ChEBI" id="CHEBI:29108"/>
        <label>1</label>
        <note>catalytic</note>
    </ligand>
</feature>
<keyword evidence="6" id="KW-0479">Metal-binding</keyword>
<dbReference type="Pfam" id="PF01731">
    <property type="entry name" value="Arylesterase"/>
    <property type="match status" value="1"/>
</dbReference>
<comment type="caution">
    <text evidence="8">The sequence shown here is derived from an EMBL/GenBank/DDBJ whole genome shotgun (WGS) entry which is preliminary data.</text>
</comment>
<evidence type="ECO:0000256" key="3">
    <source>
        <dbReference type="ARBA" id="ARBA00023157"/>
    </source>
</evidence>
<dbReference type="GO" id="GO:0046872">
    <property type="term" value="F:metal ion binding"/>
    <property type="evidence" value="ECO:0007669"/>
    <property type="project" value="UniProtKB-KW"/>
</dbReference>
<evidence type="ECO:0000256" key="5">
    <source>
        <dbReference type="PIRSR" id="PIRSR602640-1"/>
    </source>
</evidence>
<gene>
    <name evidence="8" type="ORF">FMOSSE_LOCUS3922</name>
</gene>
<keyword evidence="6" id="KW-0106">Calcium</keyword>
<dbReference type="PANTHER" id="PTHR11799">
    <property type="entry name" value="PARAOXONASE"/>
    <property type="match status" value="1"/>
</dbReference>
<keyword evidence="3" id="KW-1015">Disulfide bond</keyword>
<evidence type="ECO:0000313" key="8">
    <source>
        <dbReference type="EMBL" id="CAG8498712.1"/>
    </source>
</evidence>
<feature type="active site" description="Proton acceptor" evidence="5">
    <location>
        <position position="125"/>
    </location>
</feature>
<feature type="glycosylation site" description="N-linked (GlcNAc...) asparagine" evidence="7">
    <location>
        <position position="275"/>
    </location>
</feature>
<dbReference type="InterPro" id="IPR002640">
    <property type="entry name" value="Arylesterase"/>
</dbReference>
<feature type="binding site" evidence="6">
    <location>
        <position position="57"/>
    </location>
    <ligand>
        <name>Ca(2+)</name>
        <dbReference type="ChEBI" id="CHEBI:29108"/>
        <label>1</label>
        <note>catalytic</note>
    </ligand>
</feature>